<dbReference type="AlphaFoldDB" id="A0AAN6TDH4"/>
<dbReference type="RefSeq" id="XP_064669660.1">
    <property type="nucleotide sequence ID" value="XM_064808500.1"/>
</dbReference>
<feature type="region of interest" description="Disordered" evidence="1">
    <location>
        <begin position="186"/>
        <end position="214"/>
    </location>
</feature>
<comment type="caution">
    <text evidence="2">The sequence shown here is derived from an EMBL/GenBank/DDBJ whole genome shotgun (WGS) entry which is preliminary data.</text>
</comment>
<gene>
    <name evidence="2" type="ORF">N656DRAFT_107996</name>
</gene>
<sequence>MSCIDRFRLSLELASENHRLVWMSGPSIATPLGAQASQAQGSRSGEDPEDPNGAQSFPPGAETPPRSGSRGNTARYLYEGIGLFNSKHVHIGPSEDRTKIGFNYVLVQNITINQAGPSRNPPDTIPTHTSPSEILYRTMIPVDAPARDPVEQMPVWATAFPSMLVPMGSLSHGGHPQFPVAPPPIGTQYAYRAPQSHQPPTDPPRAAPAEQQVGNRRLRRRLRIRWRFCVLM</sequence>
<evidence type="ECO:0000256" key="1">
    <source>
        <dbReference type="SAM" id="MobiDB-lite"/>
    </source>
</evidence>
<feature type="region of interest" description="Disordered" evidence="1">
    <location>
        <begin position="31"/>
        <end position="72"/>
    </location>
</feature>
<dbReference type="GeneID" id="89932623"/>
<dbReference type="EMBL" id="MU853343">
    <property type="protein sequence ID" value="KAK4112090.1"/>
    <property type="molecule type" value="Genomic_DNA"/>
</dbReference>
<accession>A0AAN6TDH4</accession>
<proteinExistence type="predicted"/>
<evidence type="ECO:0000313" key="2">
    <source>
        <dbReference type="EMBL" id="KAK4112090.1"/>
    </source>
</evidence>
<keyword evidence="3" id="KW-1185">Reference proteome</keyword>
<organism evidence="2 3">
    <name type="scientific">Canariomyces notabilis</name>
    <dbReference type="NCBI Taxonomy" id="2074819"/>
    <lineage>
        <taxon>Eukaryota</taxon>
        <taxon>Fungi</taxon>
        <taxon>Dikarya</taxon>
        <taxon>Ascomycota</taxon>
        <taxon>Pezizomycotina</taxon>
        <taxon>Sordariomycetes</taxon>
        <taxon>Sordariomycetidae</taxon>
        <taxon>Sordariales</taxon>
        <taxon>Chaetomiaceae</taxon>
        <taxon>Canariomyces</taxon>
    </lineage>
</organism>
<dbReference type="Proteomes" id="UP001302812">
    <property type="component" value="Unassembled WGS sequence"/>
</dbReference>
<evidence type="ECO:0000313" key="3">
    <source>
        <dbReference type="Proteomes" id="UP001302812"/>
    </source>
</evidence>
<name>A0AAN6TDH4_9PEZI</name>
<protein>
    <submittedName>
        <fullName evidence="2">Uncharacterized protein</fullName>
    </submittedName>
</protein>
<reference evidence="2" key="2">
    <citation type="submission" date="2023-05" db="EMBL/GenBank/DDBJ databases">
        <authorList>
            <consortium name="Lawrence Berkeley National Laboratory"/>
            <person name="Steindorff A."/>
            <person name="Hensen N."/>
            <person name="Bonometti L."/>
            <person name="Westerberg I."/>
            <person name="Brannstrom I.O."/>
            <person name="Guillou S."/>
            <person name="Cros-Aarteil S."/>
            <person name="Calhoun S."/>
            <person name="Haridas S."/>
            <person name="Kuo A."/>
            <person name="Mondo S."/>
            <person name="Pangilinan J."/>
            <person name="Riley R."/>
            <person name="Labutti K."/>
            <person name="Andreopoulos B."/>
            <person name="Lipzen A."/>
            <person name="Chen C."/>
            <person name="Yanf M."/>
            <person name="Daum C."/>
            <person name="Ng V."/>
            <person name="Clum A."/>
            <person name="Ohm R."/>
            <person name="Martin F."/>
            <person name="Silar P."/>
            <person name="Natvig D."/>
            <person name="Lalanne C."/>
            <person name="Gautier V."/>
            <person name="Ament-Velasquez S.L."/>
            <person name="Kruys A."/>
            <person name="Hutchinson M.I."/>
            <person name="Powell A.J."/>
            <person name="Barry K."/>
            <person name="Miller A.N."/>
            <person name="Grigoriev I.V."/>
            <person name="Debuchy R."/>
            <person name="Gladieux P."/>
            <person name="Thoren M.H."/>
            <person name="Johannesson H."/>
        </authorList>
    </citation>
    <scope>NUCLEOTIDE SEQUENCE</scope>
    <source>
        <strain evidence="2">CBS 508.74</strain>
    </source>
</reference>
<reference evidence="2" key="1">
    <citation type="journal article" date="2023" name="Mol. Phylogenet. Evol.">
        <title>Genome-scale phylogeny and comparative genomics of the fungal order Sordariales.</title>
        <authorList>
            <person name="Hensen N."/>
            <person name="Bonometti L."/>
            <person name="Westerberg I."/>
            <person name="Brannstrom I.O."/>
            <person name="Guillou S."/>
            <person name="Cros-Aarteil S."/>
            <person name="Calhoun S."/>
            <person name="Haridas S."/>
            <person name="Kuo A."/>
            <person name="Mondo S."/>
            <person name="Pangilinan J."/>
            <person name="Riley R."/>
            <person name="LaButti K."/>
            <person name="Andreopoulos B."/>
            <person name="Lipzen A."/>
            <person name="Chen C."/>
            <person name="Yan M."/>
            <person name="Daum C."/>
            <person name="Ng V."/>
            <person name="Clum A."/>
            <person name="Steindorff A."/>
            <person name="Ohm R.A."/>
            <person name="Martin F."/>
            <person name="Silar P."/>
            <person name="Natvig D.O."/>
            <person name="Lalanne C."/>
            <person name="Gautier V."/>
            <person name="Ament-Velasquez S.L."/>
            <person name="Kruys A."/>
            <person name="Hutchinson M.I."/>
            <person name="Powell A.J."/>
            <person name="Barry K."/>
            <person name="Miller A.N."/>
            <person name="Grigoriev I.V."/>
            <person name="Debuchy R."/>
            <person name="Gladieux P."/>
            <person name="Hiltunen Thoren M."/>
            <person name="Johannesson H."/>
        </authorList>
    </citation>
    <scope>NUCLEOTIDE SEQUENCE</scope>
    <source>
        <strain evidence="2">CBS 508.74</strain>
    </source>
</reference>